<feature type="transmembrane region" description="Helical" evidence="1">
    <location>
        <begin position="92"/>
        <end position="113"/>
    </location>
</feature>
<gene>
    <name evidence="2" type="ORF">Lsed01_00649</name>
</gene>
<feature type="transmembrane region" description="Helical" evidence="1">
    <location>
        <begin position="330"/>
        <end position="354"/>
    </location>
</feature>
<feature type="transmembrane region" description="Helical" evidence="1">
    <location>
        <begin position="291"/>
        <end position="309"/>
    </location>
</feature>
<protein>
    <recommendedName>
        <fullName evidence="4">Glycosyltransferase RgtA/B/C/D-like domain-containing protein</fullName>
    </recommendedName>
</protein>
<reference evidence="2 3" key="1">
    <citation type="submission" date="2024-02" db="EMBL/GenBank/DDBJ databases">
        <title>Lysinimicrobium sediminis NBRC 112286.</title>
        <authorList>
            <person name="Ichikawa N."/>
            <person name="Katano-Makiyama Y."/>
            <person name="Hidaka K."/>
        </authorList>
    </citation>
    <scope>NUCLEOTIDE SEQUENCE [LARGE SCALE GENOMIC DNA]</scope>
    <source>
        <strain evidence="2 3">NBRC 112286</strain>
    </source>
</reference>
<keyword evidence="3" id="KW-1185">Reference proteome</keyword>
<organism evidence="2 3">
    <name type="scientific">Demequina sediminis</name>
    <dbReference type="NCBI Taxonomy" id="1930058"/>
    <lineage>
        <taxon>Bacteria</taxon>
        <taxon>Bacillati</taxon>
        <taxon>Actinomycetota</taxon>
        <taxon>Actinomycetes</taxon>
        <taxon>Micrococcales</taxon>
        <taxon>Demequinaceae</taxon>
        <taxon>Demequina</taxon>
    </lineage>
</organism>
<keyword evidence="1" id="KW-0472">Membrane</keyword>
<sequence>MPRSGVRLVAEIALAAVLVGALVAFGQAWLRAPALGYALNDDAPSHVAATVLALSEHEVDETRLLPVFTFGDIADRGIDNLPGSSVESDAGLLFYTSFPPGAFVLAAAVSAVAEPSLAVIRGLGLTLAAATTALLFLTARRLLVGRPRGTAWAIVIAAAYLVSPVGLQSAFFGYWGHSVVQVALAGTLLLLATAPEARYVPAVLLTASFAAAYSEWTGILIFVVIAVALWFRPGSVRLNRAAALSIGAGVLTALALTAYQWSGLVPLSEIVAHMTQRADARGLNIVRLAKVFWAWALAMVPLVAITLMLRPRVHRVMTIRLHRIDWYARLLCTVLLVGVAENLVLAGHAGTYVYDTNKVTLAVALLAAVAVRSSGAPRLRWAAVVLVASLVVSVAYIDLTVRSALEHASARVAVWSAARQIAQPGDLVVSSDCSVRGAQLIYVQRNVVECADSELVDELTQSGVGLVDVSRAGGDDYAIHRYVDGQLVSDWLESERN</sequence>
<feature type="transmembrane region" description="Helical" evidence="1">
    <location>
        <begin position="174"/>
        <end position="193"/>
    </location>
</feature>
<dbReference type="Proteomes" id="UP001426770">
    <property type="component" value="Unassembled WGS sequence"/>
</dbReference>
<evidence type="ECO:0000313" key="2">
    <source>
        <dbReference type="EMBL" id="GAA5518227.1"/>
    </source>
</evidence>
<accession>A0ABP9WEG6</accession>
<feature type="transmembrane region" description="Helical" evidence="1">
    <location>
        <begin position="381"/>
        <end position="401"/>
    </location>
</feature>
<evidence type="ECO:0000313" key="3">
    <source>
        <dbReference type="Proteomes" id="UP001426770"/>
    </source>
</evidence>
<keyword evidence="1" id="KW-1133">Transmembrane helix</keyword>
<evidence type="ECO:0000256" key="1">
    <source>
        <dbReference type="SAM" id="Phobius"/>
    </source>
</evidence>
<feature type="transmembrane region" description="Helical" evidence="1">
    <location>
        <begin position="243"/>
        <end position="261"/>
    </location>
</feature>
<evidence type="ECO:0008006" key="4">
    <source>
        <dbReference type="Google" id="ProtNLM"/>
    </source>
</evidence>
<feature type="transmembrane region" description="Helical" evidence="1">
    <location>
        <begin position="149"/>
        <end position="167"/>
    </location>
</feature>
<comment type="caution">
    <text evidence="2">The sequence shown here is derived from an EMBL/GenBank/DDBJ whole genome shotgun (WGS) entry which is preliminary data.</text>
</comment>
<feature type="transmembrane region" description="Helical" evidence="1">
    <location>
        <begin position="125"/>
        <end position="143"/>
    </location>
</feature>
<name>A0ABP9WEG6_9MICO</name>
<feature type="transmembrane region" description="Helical" evidence="1">
    <location>
        <begin position="12"/>
        <end position="30"/>
    </location>
</feature>
<dbReference type="EMBL" id="BAABRR010000002">
    <property type="protein sequence ID" value="GAA5518227.1"/>
    <property type="molecule type" value="Genomic_DNA"/>
</dbReference>
<keyword evidence="1" id="KW-0812">Transmembrane</keyword>
<proteinExistence type="predicted"/>
<feature type="transmembrane region" description="Helical" evidence="1">
    <location>
        <begin position="213"/>
        <end position="231"/>
    </location>
</feature>